<comment type="catalytic activity">
    <reaction evidence="1 14 15">
        <text>ATP-dependent breakage, passage and rejoining of double-stranded DNA.</text>
        <dbReference type="EC" id="5.6.2.2"/>
    </reaction>
</comment>
<gene>
    <name evidence="20" type="ORF">LY90DRAFT_523491</name>
</gene>
<keyword evidence="21" id="KW-1185">Reference proteome</keyword>
<dbReference type="Gene3D" id="3.90.199.10">
    <property type="entry name" value="Topoisomerase II, domain 5"/>
    <property type="match status" value="1"/>
</dbReference>
<keyword evidence="11 14" id="KW-0799">Topoisomerase</keyword>
<keyword evidence="16" id="KW-0175">Coiled coil</keyword>
<dbReference type="InterPro" id="IPR034157">
    <property type="entry name" value="TOPRIM_TopoII"/>
</dbReference>
<dbReference type="InterPro" id="IPR002205">
    <property type="entry name" value="Topo_IIA_dom_A"/>
</dbReference>
<organism evidence="20 21">
    <name type="scientific">Neocallimastix californiae</name>
    <dbReference type="NCBI Taxonomy" id="1754190"/>
    <lineage>
        <taxon>Eukaryota</taxon>
        <taxon>Fungi</taxon>
        <taxon>Fungi incertae sedis</taxon>
        <taxon>Chytridiomycota</taxon>
        <taxon>Chytridiomycota incertae sedis</taxon>
        <taxon>Neocallimastigomycetes</taxon>
        <taxon>Neocallimastigales</taxon>
        <taxon>Neocallimastigaceae</taxon>
        <taxon>Neocallimastix</taxon>
    </lineage>
</organism>
<dbReference type="SUPFAM" id="SSF54211">
    <property type="entry name" value="Ribosomal protein S5 domain 2-like"/>
    <property type="match status" value="1"/>
</dbReference>
<keyword evidence="12 14" id="KW-0238">DNA-binding</keyword>
<comment type="function">
    <text evidence="15">Control of topological states of DNA by transient breakage and subsequent rejoining of DNA strands. Topoisomerase II makes double-strand breaks.</text>
</comment>
<feature type="coiled-coil region" evidence="16">
    <location>
        <begin position="995"/>
        <end position="1022"/>
    </location>
</feature>
<dbReference type="Gene3D" id="3.30.565.10">
    <property type="entry name" value="Histidine kinase-like ATPase, C-terminal domain"/>
    <property type="match status" value="1"/>
</dbReference>
<dbReference type="PRINTS" id="PR00418">
    <property type="entry name" value="TPI2FAMILY"/>
</dbReference>
<dbReference type="STRING" id="1754190.A0A1Y2CXV6"/>
<dbReference type="Pfam" id="PF01751">
    <property type="entry name" value="Toprim"/>
    <property type="match status" value="1"/>
</dbReference>
<evidence type="ECO:0000256" key="17">
    <source>
        <dbReference type="SAM" id="MobiDB-lite"/>
    </source>
</evidence>
<evidence type="ECO:0000256" key="14">
    <source>
        <dbReference type="PROSITE-ProRule" id="PRU01384"/>
    </source>
</evidence>
<dbReference type="InterPro" id="IPR001241">
    <property type="entry name" value="Topo_IIA"/>
</dbReference>
<evidence type="ECO:0000256" key="2">
    <source>
        <dbReference type="ARBA" id="ARBA00001913"/>
    </source>
</evidence>
<dbReference type="InterPro" id="IPR013758">
    <property type="entry name" value="Topo_IIA_A/C_ab"/>
</dbReference>
<dbReference type="FunFam" id="3.30.1490.30:FF:000001">
    <property type="entry name" value="DNA topoisomerase 2"/>
    <property type="match status" value="1"/>
</dbReference>
<dbReference type="InterPro" id="IPR003594">
    <property type="entry name" value="HATPase_dom"/>
</dbReference>
<dbReference type="InterPro" id="IPR018522">
    <property type="entry name" value="TopoIIA_CS"/>
</dbReference>
<name>A0A1Y2CXV6_9FUNG</name>
<dbReference type="OrthoDB" id="276498at2759"/>
<dbReference type="PRINTS" id="PR01158">
    <property type="entry name" value="TOPISMRASEII"/>
</dbReference>
<feature type="domain" description="Toprim" evidence="18">
    <location>
        <begin position="434"/>
        <end position="548"/>
    </location>
</feature>
<dbReference type="CDD" id="cd03365">
    <property type="entry name" value="TOPRIM_TopoIIA"/>
    <property type="match status" value="1"/>
</dbReference>
<dbReference type="InterPro" id="IPR050634">
    <property type="entry name" value="DNA_Topoisomerase_II"/>
</dbReference>
<dbReference type="InterPro" id="IPR013757">
    <property type="entry name" value="Topo_IIA_A_a_sf"/>
</dbReference>
<dbReference type="PROSITE" id="PS52040">
    <property type="entry name" value="TOPO_IIA"/>
    <property type="match status" value="1"/>
</dbReference>
<dbReference type="GO" id="GO:0000712">
    <property type="term" value="P:resolution of meiotic recombination intermediates"/>
    <property type="evidence" value="ECO:0007669"/>
    <property type="project" value="TreeGrafter"/>
</dbReference>
<dbReference type="EMBL" id="MCOG01000096">
    <property type="protein sequence ID" value="ORY51165.1"/>
    <property type="molecule type" value="Genomic_DNA"/>
</dbReference>
<dbReference type="InterPro" id="IPR001154">
    <property type="entry name" value="TopoII_euk"/>
</dbReference>
<feature type="region of interest" description="Disordered" evidence="17">
    <location>
        <begin position="1138"/>
        <end position="1191"/>
    </location>
</feature>
<sequence>MSDNEISSNNESSSTTINPENSYPIRQVQSKKSVTEIYQKKTQLEHILLRPDTYIGSVEFISNPMWVFNKNTKNFEYRTITIVPGLYKIFDEILVNAADNKIRDPTMDTIKVTIDSEKNEISVFNNGKGIPVEIHEKEKVYIPELIFGHLLTSSNYDDNEKKVTGGRNGYGAKLCNIFSTEFIVETSDKHAGKKFKQVFNDNMSKKSKPKLTNATKEDFTKITFKPDLQKFGMEKMDEDFEALLLKRVYDIAGCVSGVKVYLNDERIKIKNFKDYCQMYINSTKKESEENDLGNMPNQNQNIIYERVNERWEVAFSMSDGQFQQVSFVNSICTVKVKNHLWVFINSLIENPAFDSQTKETLTLRASSFGSKCPISDNFINKVVKCGVIDNILSWAKYKQSQMLKKTDGHKRSRISGIPKLDDANNAGTKHSKDCVLILTEGDSAKALAISGLTVVGRDNYGVFPLRGKMLNVRDASHKSIMDNAEVSAIKQILGLQHGKVYENTDSLRYGHIMIMADQDTDGSHIKGLVINFLDHFWPSLLKIPGFLLEFITPIVKVSKKGREISFYTLPEYEKWKEDTNNGKGWKIKYYKGLGTSTAADAKKYFSEMQHHCKKFSEIEQDDRKLLDMAFSKKNADKRKDWLKEYTPDIYMDNSVDKIAINEFINKELIQFSMADVIRSIPSLVDGFKPGQRKILYGCFKRNLTSEIKVAQLTGYIAEHTAYHHGEQSLSTTIVNLAQDFVGSNNIPLLVPNGQFGTRLQGGKDAASARYIFTYLSKVTRLIFKKEDDNILEYLNDDGQMIEPNWYIPILPMVLINGAEGIGTGYSTNIPNFNPRDVVMNLKRRIRGLDFIQMHPWYRGFIGNIEKIDEGKYKVSGIIKKVDETTIEITELPIRNWTQNCKELLESFMTGTEKQPAIIKDYKEYHTDTAVHFRIFVTEENMKKLEKEGLEKKFKISNIINLSNMHLFDPQGRIKKYSKVEDIMEEFFNLRKEMYIKRKEYLIKEFENELLILENKVRFIMEIINGSLVINKKKRVDLVKEMISKGYDRIYPKKKASEGGDEGKEESDDDGKGYEYLLSMQFWSLTLEKVEKLRAERDAKKEELESLKAESIEDLWLNDLDNFLDEWDKIEHEFDSLPRTTYGTTSKKEKPKTRRSRKTKIKIEEEDGASTSNTTSVQASSSTNNSDEDYNPGDFLIYTYINLC</sequence>
<dbReference type="FunFam" id="3.40.50.670:FF:000001">
    <property type="entry name" value="DNA topoisomerase 2"/>
    <property type="match status" value="2"/>
</dbReference>
<dbReference type="Pfam" id="PF00521">
    <property type="entry name" value="DNA_topoisoIV"/>
    <property type="match status" value="1"/>
</dbReference>
<dbReference type="Gene3D" id="1.10.268.10">
    <property type="entry name" value="Topoisomerase, domain 3"/>
    <property type="match status" value="1"/>
</dbReference>
<dbReference type="InterPro" id="IPR013760">
    <property type="entry name" value="Topo_IIA-like_dom_sf"/>
</dbReference>
<dbReference type="Gene3D" id="3.30.230.10">
    <property type="match status" value="2"/>
</dbReference>
<dbReference type="Gene3D" id="3.30.1360.40">
    <property type="match status" value="1"/>
</dbReference>
<dbReference type="InterPro" id="IPR006171">
    <property type="entry name" value="TOPRIM_dom"/>
</dbReference>
<dbReference type="GO" id="GO:0000819">
    <property type="term" value="P:sister chromatid segregation"/>
    <property type="evidence" value="ECO:0007669"/>
    <property type="project" value="TreeGrafter"/>
</dbReference>
<dbReference type="EC" id="5.6.2.2" evidence="5 15"/>
<evidence type="ECO:0000256" key="16">
    <source>
        <dbReference type="SAM" id="Coils"/>
    </source>
</evidence>
<dbReference type="GO" id="GO:0005634">
    <property type="term" value="C:nucleus"/>
    <property type="evidence" value="ECO:0007669"/>
    <property type="project" value="TreeGrafter"/>
</dbReference>
<dbReference type="Proteomes" id="UP000193920">
    <property type="component" value="Unassembled WGS sequence"/>
</dbReference>
<keyword evidence="7" id="KW-0479">Metal-binding</keyword>
<dbReference type="SUPFAM" id="SSF56719">
    <property type="entry name" value="Type II DNA topoisomerase"/>
    <property type="match status" value="1"/>
</dbReference>
<dbReference type="FunFam" id="3.90.199.10:FF:000002">
    <property type="entry name" value="DNA topoisomerase 2"/>
    <property type="match status" value="1"/>
</dbReference>
<accession>A0A1Y2CXV6</accession>
<dbReference type="SMART" id="SM00387">
    <property type="entry name" value="HATPase_c"/>
    <property type="match status" value="1"/>
</dbReference>
<dbReference type="GO" id="GO:0005524">
    <property type="term" value="F:ATP binding"/>
    <property type="evidence" value="ECO:0007669"/>
    <property type="project" value="UniProtKB-UniRule"/>
</dbReference>
<evidence type="ECO:0000313" key="20">
    <source>
        <dbReference type="EMBL" id="ORY51165.1"/>
    </source>
</evidence>
<dbReference type="InterPro" id="IPR020568">
    <property type="entry name" value="Ribosomal_Su5_D2-typ_SF"/>
</dbReference>
<dbReference type="InterPro" id="IPR031660">
    <property type="entry name" value="TOPRIM_C"/>
</dbReference>
<evidence type="ECO:0000256" key="1">
    <source>
        <dbReference type="ARBA" id="ARBA00000185"/>
    </source>
</evidence>
<evidence type="ECO:0000259" key="19">
    <source>
        <dbReference type="PROSITE" id="PS52040"/>
    </source>
</evidence>
<dbReference type="Gene3D" id="3.40.50.670">
    <property type="match status" value="1"/>
</dbReference>
<dbReference type="GO" id="GO:0003677">
    <property type="term" value="F:DNA binding"/>
    <property type="evidence" value="ECO:0007669"/>
    <property type="project" value="UniProtKB-UniRule"/>
</dbReference>
<evidence type="ECO:0000256" key="10">
    <source>
        <dbReference type="ARBA" id="ARBA00022842"/>
    </source>
</evidence>
<dbReference type="InterPro" id="IPR014721">
    <property type="entry name" value="Ribsml_uS5_D2-typ_fold_subgr"/>
</dbReference>
<dbReference type="Pfam" id="PF16898">
    <property type="entry name" value="TOPRIM_C"/>
    <property type="match status" value="1"/>
</dbReference>
<dbReference type="PANTHER" id="PTHR10169">
    <property type="entry name" value="DNA TOPOISOMERASE/GYRASE"/>
    <property type="match status" value="1"/>
</dbReference>
<evidence type="ECO:0000256" key="4">
    <source>
        <dbReference type="ARBA" id="ARBA00011080"/>
    </source>
</evidence>
<evidence type="ECO:0000256" key="15">
    <source>
        <dbReference type="RuleBase" id="RU362094"/>
    </source>
</evidence>
<evidence type="ECO:0000259" key="18">
    <source>
        <dbReference type="PROSITE" id="PS50880"/>
    </source>
</evidence>
<keyword evidence="13 14" id="KW-0413">Isomerase</keyword>
<dbReference type="FunFam" id="3.30.565.10:FF:000004">
    <property type="entry name" value="DNA topoisomerase 2"/>
    <property type="match status" value="1"/>
</dbReference>
<evidence type="ECO:0000256" key="5">
    <source>
        <dbReference type="ARBA" id="ARBA00012895"/>
    </source>
</evidence>
<feature type="compositionally biased region" description="Low complexity" evidence="17">
    <location>
        <begin position="1"/>
        <end position="22"/>
    </location>
</feature>
<dbReference type="CDD" id="cd00187">
    <property type="entry name" value="TOP4c"/>
    <property type="match status" value="1"/>
</dbReference>
<dbReference type="GO" id="GO:0046872">
    <property type="term" value="F:metal ion binding"/>
    <property type="evidence" value="ECO:0007669"/>
    <property type="project" value="UniProtKB-KW"/>
</dbReference>
<dbReference type="PROSITE" id="PS50880">
    <property type="entry name" value="TOPRIM"/>
    <property type="match status" value="1"/>
</dbReference>
<dbReference type="SUPFAM" id="SSF55874">
    <property type="entry name" value="ATPase domain of HSP90 chaperone/DNA topoisomerase II/histidine kinase"/>
    <property type="match status" value="1"/>
</dbReference>
<dbReference type="CDD" id="cd03481">
    <property type="entry name" value="TopoIIA_Trans_ScTopoIIA"/>
    <property type="match status" value="1"/>
</dbReference>
<proteinExistence type="inferred from homology"/>
<comment type="cofactor">
    <cofactor evidence="3">
        <name>Mg(2+)</name>
        <dbReference type="ChEBI" id="CHEBI:18420"/>
    </cofactor>
</comment>
<dbReference type="PROSITE" id="PS00177">
    <property type="entry name" value="TOPOISOMERASE_II"/>
    <property type="match status" value="1"/>
</dbReference>
<reference evidence="20 21" key="1">
    <citation type="submission" date="2016-08" db="EMBL/GenBank/DDBJ databases">
        <title>A Parts List for Fungal Cellulosomes Revealed by Comparative Genomics.</title>
        <authorList>
            <consortium name="DOE Joint Genome Institute"/>
            <person name="Haitjema C.H."/>
            <person name="Gilmore S.P."/>
            <person name="Henske J.K."/>
            <person name="Solomon K.V."/>
            <person name="De Groot R."/>
            <person name="Kuo A."/>
            <person name="Mondo S.J."/>
            <person name="Salamov A.A."/>
            <person name="Labutti K."/>
            <person name="Zhao Z."/>
            <person name="Chiniquy J."/>
            <person name="Barry K."/>
            <person name="Brewer H.M."/>
            <person name="Purvine S.O."/>
            <person name="Wright A.T."/>
            <person name="Boxma B."/>
            <person name="Van Alen T."/>
            <person name="Hackstein J.H."/>
            <person name="Baker S.E."/>
            <person name="Grigoriev I.V."/>
            <person name="O'Malley M.A."/>
        </authorList>
    </citation>
    <scope>NUCLEOTIDE SEQUENCE [LARGE SCALE GENOMIC DNA]</scope>
    <source>
        <strain evidence="20 21">G1</strain>
    </source>
</reference>
<evidence type="ECO:0000256" key="7">
    <source>
        <dbReference type="ARBA" id="ARBA00022723"/>
    </source>
</evidence>
<dbReference type="AlphaFoldDB" id="A0A1Y2CXV6"/>
<evidence type="ECO:0000256" key="9">
    <source>
        <dbReference type="ARBA" id="ARBA00022840"/>
    </source>
</evidence>
<feature type="domain" description="Topo IIA-type catalytic" evidence="19">
    <location>
        <begin position="680"/>
        <end position="1119"/>
    </location>
</feature>
<dbReference type="Gene3D" id="3.30.1490.30">
    <property type="match status" value="1"/>
</dbReference>
<dbReference type="CDD" id="cd16930">
    <property type="entry name" value="HATPase_TopII-like"/>
    <property type="match status" value="1"/>
</dbReference>
<dbReference type="GO" id="GO:0006265">
    <property type="term" value="P:DNA topological change"/>
    <property type="evidence" value="ECO:0007669"/>
    <property type="project" value="UniProtKB-UniRule"/>
</dbReference>
<feature type="region of interest" description="Disordered" evidence="17">
    <location>
        <begin position="1"/>
        <end position="25"/>
    </location>
</feature>
<keyword evidence="8 15" id="KW-0547">Nucleotide-binding</keyword>
<comment type="similarity">
    <text evidence="4 15">Belongs to the type II topoisomerase family.</text>
</comment>
<dbReference type="FunFam" id="3.30.1360.40:FF:000003">
    <property type="entry name" value="DNA topoisomerase 2"/>
    <property type="match status" value="1"/>
</dbReference>
<dbReference type="InterPro" id="IPR036890">
    <property type="entry name" value="HATPase_C_sf"/>
</dbReference>
<dbReference type="PANTHER" id="PTHR10169:SF38">
    <property type="entry name" value="DNA TOPOISOMERASE 2"/>
    <property type="match status" value="1"/>
</dbReference>
<evidence type="ECO:0000256" key="11">
    <source>
        <dbReference type="ARBA" id="ARBA00023029"/>
    </source>
</evidence>
<comment type="subunit">
    <text evidence="15">Homodimer.</text>
</comment>
<comment type="caution">
    <text evidence="20">The sequence shown here is derived from an EMBL/GenBank/DDBJ whole genome shotgun (WGS) entry which is preliminary data.</text>
</comment>
<dbReference type="Pfam" id="PF00204">
    <property type="entry name" value="DNA_gyraseB"/>
    <property type="match status" value="1"/>
</dbReference>
<feature type="compositionally biased region" description="Basic residues" evidence="17">
    <location>
        <begin position="1148"/>
        <end position="1159"/>
    </location>
</feature>
<evidence type="ECO:0000313" key="21">
    <source>
        <dbReference type="Proteomes" id="UP000193920"/>
    </source>
</evidence>
<feature type="active site" description="O-(5'-phospho-DNA)-tyrosine intermediate" evidence="14">
    <location>
        <position position="770"/>
    </location>
</feature>
<evidence type="ECO:0000256" key="6">
    <source>
        <dbReference type="ARBA" id="ARBA00019635"/>
    </source>
</evidence>
<evidence type="ECO:0000256" key="13">
    <source>
        <dbReference type="ARBA" id="ARBA00023235"/>
    </source>
</evidence>
<keyword evidence="10" id="KW-0460">Magnesium</keyword>
<dbReference type="SMART" id="SM00434">
    <property type="entry name" value="TOP4c"/>
    <property type="match status" value="1"/>
</dbReference>
<protein>
    <recommendedName>
        <fullName evidence="6 15">DNA topoisomerase 2</fullName>
        <ecNumber evidence="5 15">5.6.2.2</ecNumber>
    </recommendedName>
</protein>
<comment type="cofactor">
    <cofactor evidence="2">
        <name>Ca(2+)</name>
        <dbReference type="ChEBI" id="CHEBI:29108"/>
    </cofactor>
</comment>
<dbReference type="InterPro" id="IPR013506">
    <property type="entry name" value="Topo_IIA_bsu_dom2"/>
</dbReference>
<dbReference type="GO" id="GO:0003918">
    <property type="term" value="F:DNA topoisomerase type II (double strand cut, ATP-hydrolyzing) activity"/>
    <property type="evidence" value="ECO:0007669"/>
    <property type="project" value="UniProtKB-UniRule"/>
</dbReference>
<evidence type="ECO:0000256" key="12">
    <source>
        <dbReference type="ARBA" id="ARBA00023125"/>
    </source>
</evidence>
<keyword evidence="9 15" id="KW-0067">ATP-binding</keyword>
<dbReference type="SMART" id="SM00433">
    <property type="entry name" value="TOP2c"/>
    <property type="match status" value="1"/>
</dbReference>
<feature type="compositionally biased region" description="Polar residues" evidence="17">
    <location>
        <begin position="1168"/>
        <end position="1184"/>
    </location>
</feature>
<evidence type="ECO:0000256" key="8">
    <source>
        <dbReference type="ARBA" id="ARBA00022741"/>
    </source>
</evidence>
<evidence type="ECO:0000256" key="3">
    <source>
        <dbReference type="ARBA" id="ARBA00001946"/>
    </source>
</evidence>
<dbReference type="Pfam" id="PF02518">
    <property type="entry name" value="HATPase_c"/>
    <property type="match status" value="1"/>
</dbReference>
<dbReference type="InterPro" id="IPR013759">
    <property type="entry name" value="Topo_IIA_B_C"/>
</dbReference>